<dbReference type="GO" id="GO:0003677">
    <property type="term" value="F:DNA binding"/>
    <property type="evidence" value="ECO:0007669"/>
    <property type="project" value="UniProtKB-KW"/>
</dbReference>
<dbReference type="InterPro" id="IPR036162">
    <property type="entry name" value="Resolvase-like_N_sf"/>
</dbReference>
<keyword evidence="2" id="KW-0229">DNA integration</keyword>
<dbReference type="InterPro" id="IPR006119">
    <property type="entry name" value="Resolv_N"/>
</dbReference>
<keyword evidence="3" id="KW-0230">DNA invertase</keyword>
<dbReference type="InterPro" id="IPR009057">
    <property type="entry name" value="Homeodomain-like_sf"/>
</dbReference>
<evidence type="ECO:0000256" key="6">
    <source>
        <dbReference type="PIRSR" id="PIRSR606118-50"/>
    </source>
</evidence>
<dbReference type="PANTHER" id="PTHR30461:SF2">
    <property type="entry name" value="SERINE RECOMBINASE PINE-RELATED"/>
    <property type="match status" value="1"/>
</dbReference>
<dbReference type="SUPFAM" id="SSF46689">
    <property type="entry name" value="Homeodomain-like"/>
    <property type="match status" value="1"/>
</dbReference>
<proteinExistence type="inferred from homology"/>
<evidence type="ECO:0000259" key="7">
    <source>
        <dbReference type="PROSITE" id="PS51736"/>
    </source>
</evidence>
<dbReference type="InterPro" id="IPR050639">
    <property type="entry name" value="SSR_resolvase"/>
</dbReference>
<dbReference type="EMBL" id="JACHFJ010000021">
    <property type="protein sequence ID" value="MBB5374520.1"/>
    <property type="molecule type" value="Genomic_DNA"/>
</dbReference>
<evidence type="ECO:0000313" key="9">
    <source>
        <dbReference type="Proteomes" id="UP000553706"/>
    </source>
</evidence>
<keyword evidence="4" id="KW-0238">DNA-binding</keyword>
<keyword evidence="5" id="KW-0233">DNA recombination</keyword>
<name>A0A840VT77_9PROT</name>
<protein>
    <submittedName>
        <fullName evidence="8">DNA invertase Pin-like site-specific DNA recombinase</fullName>
    </submittedName>
</protein>
<feature type="active site" description="O-(5'-phospho-DNA)-serine intermediate" evidence="6">
    <location>
        <position position="9"/>
    </location>
</feature>
<dbReference type="Gene3D" id="1.10.10.60">
    <property type="entry name" value="Homeodomain-like"/>
    <property type="match status" value="1"/>
</dbReference>
<reference evidence="8 9" key="1">
    <citation type="submission" date="2020-08" db="EMBL/GenBank/DDBJ databases">
        <title>Genomic Encyclopedia of Type Strains, Phase IV (KMG-IV): sequencing the most valuable type-strain genomes for metagenomic binning, comparative biology and taxonomic classification.</title>
        <authorList>
            <person name="Goeker M."/>
        </authorList>
    </citation>
    <scope>NUCLEOTIDE SEQUENCE [LARGE SCALE GENOMIC DNA]</scope>
    <source>
        <strain evidence="8 9">DSM 27026</strain>
    </source>
</reference>
<dbReference type="GO" id="GO:0015074">
    <property type="term" value="P:DNA integration"/>
    <property type="evidence" value="ECO:0007669"/>
    <property type="project" value="UniProtKB-KW"/>
</dbReference>
<dbReference type="PANTHER" id="PTHR30461">
    <property type="entry name" value="DNA-INVERTASE FROM LAMBDOID PROPHAGE"/>
    <property type="match status" value="1"/>
</dbReference>
<dbReference type="PROSITE" id="PS51736">
    <property type="entry name" value="RECOMBINASES_3"/>
    <property type="match status" value="1"/>
</dbReference>
<dbReference type="SUPFAM" id="SSF53041">
    <property type="entry name" value="Resolvase-like"/>
    <property type="match status" value="1"/>
</dbReference>
<evidence type="ECO:0000256" key="2">
    <source>
        <dbReference type="ARBA" id="ARBA00022908"/>
    </source>
</evidence>
<dbReference type="AlphaFoldDB" id="A0A840VT77"/>
<evidence type="ECO:0000256" key="3">
    <source>
        <dbReference type="ARBA" id="ARBA00023100"/>
    </source>
</evidence>
<evidence type="ECO:0000256" key="4">
    <source>
        <dbReference type="ARBA" id="ARBA00023125"/>
    </source>
</evidence>
<comment type="similarity">
    <text evidence="1">Belongs to the site-specific recombinase resolvase family.</text>
</comment>
<organism evidence="8 9">
    <name type="scientific">Acidocella aromatica</name>
    <dbReference type="NCBI Taxonomy" id="1303579"/>
    <lineage>
        <taxon>Bacteria</taxon>
        <taxon>Pseudomonadati</taxon>
        <taxon>Pseudomonadota</taxon>
        <taxon>Alphaproteobacteria</taxon>
        <taxon>Acetobacterales</taxon>
        <taxon>Acidocellaceae</taxon>
        <taxon>Acidocella</taxon>
    </lineage>
</organism>
<dbReference type="GO" id="GO:0000150">
    <property type="term" value="F:DNA strand exchange activity"/>
    <property type="evidence" value="ECO:0007669"/>
    <property type="project" value="UniProtKB-KW"/>
</dbReference>
<evidence type="ECO:0000313" key="8">
    <source>
        <dbReference type="EMBL" id="MBB5374520.1"/>
    </source>
</evidence>
<evidence type="ECO:0000256" key="5">
    <source>
        <dbReference type="ARBA" id="ARBA00023172"/>
    </source>
</evidence>
<dbReference type="RefSeq" id="WP_183267534.1">
    <property type="nucleotide sequence ID" value="NZ_JACHFJ010000021.1"/>
</dbReference>
<evidence type="ECO:0000256" key="1">
    <source>
        <dbReference type="ARBA" id="ARBA00009913"/>
    </source>
</evidence>
<gene>
    <name evidence="8" type="ORF">HNP71_002795</name>
</gene>
<comment type="caution">
    <text evidence="8">The sequence shown here is derived from an EMBL/GenBank/DDBJ whole genome shotgun (WGS) entry which is preliminary data.</text>
</comment>
<accession>A0A840VT77</accession>
<dbReference type="Gene3D" id="3.40.50.1390">
    <property type="entry name" value="Resolvase, N-terminal catalytic domain"/>
    <property type="match status" value="1"/>
</dbReference>
<dbReference type="SMART" id="SM00857">
    <property type="entry name" value="Resolvase"/>
    <property type="match status" value="1"/>
</dbReference>
<dbReference type="FunFam" id="3.40.50.1390:FF:000001">
    <property type="entry name" value="DNA recombinase"/>
    <property type="match status" value="1"/>
</dbReference>
<dbReference type="InterPro" id="IPR006118">
    <property type="entry name" value="Recombinase_CS"/>
</dbReference>
<dbReference type="PROSITE" id="PS00398">
    <property type="entry name" value="RECOMBINASES_2"/>
    <property type="match status" value="1"/>
</dbReference>
<dbReference type="CDD" id="cd03768">
    <property type="entry name" value="SR_ResInv"/>
    <property type="match status" value="1"/>
</dbReference>
<dbReference type="Proteomes" id="UP000553706">
    <property type="component" value="Unassembled WGS sequence"/>
</dbReference>
<keyword evidence="9" id="KW-1185">Reference proteome</keyword>
<dbReference type="Pfam" id="PF00239">
    <property type="entry name" value="Resolvase"/>
    <property type="match status" value="1"/>
</dbReference>
<sequence>MLIGYMRVSTGEQNLDLQRDALERVRCERIYEDVCSGRATERPGLAKALDVARDGDALVVWKLDRVGRSLTHVVGLVSDLKMRGVGLKVLTGDVDTTTATGRLVFGIFATLAEFERDLIHERTMAGLAAARARGRAGGRPRVMTKQKLKAAMAMMADRDNAARDIAAQLGVSLSTLYAYVDAKGQPREQATELLGKRAPRASTRAQQG</sequence>
<feature type="domain" description="Resolvase/invertase-type recombinase catalytic" evidence="7">
    <location>
        <begin position="1"/>
        <end position="134"/>
    </location>
</feature>